<proteinExistence type="predicted"/>
<feature type="transmembrane region" description="Helical" evidence="2">
    <location>
        <begin position="90"/>
        <end position="110"/>
    </location>
</feature>
<keyword evidence="2" id="KW-0812">Transmembrane</keyword>
<name>A0ABY6S5X9_PODCO</name>
<evidence type="ECO:0000256" key="1">
    <source>
        <dbReference type="SAM" id="MobiDB-lite"/>
    </source>
</evidence>
<protein>
    <submittedName>
        <fullName evidence="3">Uncharacterized protein</fullName>
    </submittedName>
</protein>
<dbReference type="Proteomes" id="UP000280685">
    <property type="component" value="Chromosome 3"/>
</dbReference>
<gene>
    <name evidence="3" type="ORF">PODCO_302933</name>
</gene>
<accession>A0ABY6S5X9</accession>
<evidence type="ECO:0000313" key="4">
    <source>
        <dbReference type="Proteomes" id="UP000280685"/>
    </source>
</evidence>
<dbReference type="EMBL" id="LR026966">
    <property type="protein sequence ID" value="VBB76900.1"/>
    <property type="molecule type" value="Genomic_DNA"/>
</dbReference>
<evidence type="ECO:0000256" key="2">
    <source>
        <dbReference type="SAM" id="Phobius"/>
    </source>
</evidence>
<feature type="region of interest" description="Disordered" evidence="1">
    <location>
        <begin position="224"/>
        <end position="259"/>
    </location>
</feature>
<evidence type="ECO:0000313" key="3">
    <source>
        <dbReference type="EMBL" id="VBB76900.1"/>
    </source>
</evidence>
<reference evidence="3" key="1">
    <citation type="submission" date="2018-02" db="EMBL/GenBank/DDBJ databases">
        <authorList>
            <person name="Silar P."/>
        </authorList>
    </citation>
    <scope>NUCLEOTIDE SEQUENCE [LARGE SCALE GENOMIC DNA]</scope>
    <source>
        <strain evidence="3">T</strain>
    </source>
</reference>
<keyword evidence="2" id="KW-1133">Transmembrane helix</keyword>
<keyword evidence="4" id="KW-1185">Reference proteome</keyword>
<sequence length="280" mass="30626">MRGNKSLATLNSLITRYLQTSNQGKKKPKLWNRSPPMKQGKLTWGSIGATELGLFLYQDCFISSLDDFGRRLALTRMHGANGQSLNPQSLLGVLASVLATILAQAMWWPVILAASAVKFGPWAGGHGFCSQMRAKTIWSGLKPKTSNHPCHAGEVQGLSHSGVAIPASTKPPIPNSEGFNLTGKRVPVEPGVADGLTSSQGGCRWRVSQLLYLQDMQNHGLGQCGGNPIHQLEPWESSGGGEEEGQGRGDRCEEKDRRIQDRDPYWRCGGIEYKKSFRDR</sequence>
<keyword evidence="2" id="KW-0472">Membrane</keyword>
<organism evidence="3 4">
    <name type="scientific">Podospora comata</name>
    <dbReference type="NCBI Taxonomy" id="48703"/>
    <lineage>
        <taxon>Eukaryota</taxon>
        <taxon>Fungi</taxon>
        <taxon>Dikarya</taxon>
        <taxon>Ascomycota</taxon>
        <taxon>Pezizomycotina</taxon>
        <taxon>Sordariomycetes</taxon>
        <taxon>Sordariomycetidae</taxon>
        <taxon>Sordariales</taxon>
        <taxon>Podosporaceae</taxon>
        <taxon>Podospora</taxon>
    </lineage>
</organism>
<feature type="compositionally biased region" description="Basic and acidic residues" evidence="1">
    <location>
        <begin position="245"/>
        <end position="259"/>
    </location>
</feature>